<dbReference type="SMART" id="SM00248">
    <property type="entry name" value="ANK"/>
    <property type="match status" value="5"/>
</dbReference>
<dbReference type="InterPro" id="IPR036770">
    <property type="entry name" value="Ankyrin_rpt-contain_sf"/>
</dbReference>
<dbReference type="Gene3D" id="1.25.40.20">
    <property type="entry name" value="Ankyrin repeat-containing domain"/>
    <property type="match status" value="1"/>
</dbReference>
<dbReference type="PANTHER" id="PTHR24189">
    <property type="entry name" value="MYOTROPHIN"/>
    <property type="match status" value="1"/>
</dbReference>
<dbReference type="InterPro" id="IPR050745">
    <property type="entry name" value="Multifunctional_regulatory"/>
</dbReference>
<dbReference type="Proteomes" id="UP000799757">
    <property type="component" value="Unassembled WGS sequence"/>
</dbReference>
<organism evidence="3 4">
    <name type="scientific">Melanomma pulvis-pyrius CBS 109.77</name>
    <dbReference type="NCBI Taxonomy" id="1314802"/>
    <lineage>
        <taxon>Eukaryota</taxon>
        <taxon>Fungi</taxon>
        <taxon>Dikarya</taxon>
        <taxon>Ascomycota</taxon>
        <taxon>Pezizomycotina</taxon>
        <taxon>Dothideomycetes</taxon>
        <taxon>Pleosporomycetidae</taxon>
        <taxon>Pleosporales</taxon>
        <taxon>Melanommataceae</taxon>
        <taxon>Melanomma</taxon>
    </lineage>
</organism>
<reference evidence="3" key="1">
    <citation type="journal article" date="2020" name="Stud. Mycol.">
        <title>101 Dothideomycetes genomes: a test case for predicting lifestyles and emergence of pathogens.</title>
        <authorList>
            <person name="Haridas S."/>
            <person name="Albert R."/>
            <person name="Binder M."/>
            <person name="Bloem J."/>
            <person name="Labutti K."/>
            <person name="Salamov A."/>
            <person name="Andreopoulos B."/>
            <person name="Baker S."/>
            <person name="Barry K."/>
            <person name="Bills G."/>
            <person name="Bluhm B."/>
            <person name="Cannon C."/>
            <person name="Castanera R."/>
            <person name="Culley D."/>
            <person name="Daum C."/>
            <person name="Ezra D."/>
            <person name="Gonzalez J."/>
            <person name="Henrissat B."/>
            <person name="Kuo A."/>
            <person name="Liang C."/>
            <person name="Lipzen A."/>
            <person name="Lutzoni F."/>
            <person name="Magnuson J."/>
            <person name="Mondo S."/>
            <person name="Nolan M."/>
            <person name="Ohm R."/>
            <person name="Pangilinan J."/>
            <person name="Park H.-J."/>
            <person name="Ramirez L."/>
            <person name="Alfaro M."/>
            <person name="Sun H."/>
            <person name="Tritt A."/>
            <person name="Yoshinaga Y."/>
            <person name="Zwiers L.-H."/>
            <person name="Turgeon B."/>
            <person name="Goodwin S."/>
            <person name="Spatafora J."/>
            <person name="Crous P."/>
            <person name="Grigoriev I."/>
        </authorList>
    </citation>
    <scope>NUCLEOTIDE SEQUENCE</scope>
    <source>
        <strain evidence="3">CBS 109.77</strain>
    </source>
</reference>
<gene>
    <name evidence="3" type="ORF">K505DRAFT_321289</name>
</gene>
<evidence type="ECO:0000313" key="3">
    <source>
        <dbReference type="EMBL" id="KAF2799202.1"/>
    </source>
</evidence>
<accession>A0A6A6XRY0</accession>
<keyword evidence="1" id="KW-0677">Repeat</keyword>
<evidence type="ECO:0000256" key="1">
    <source>
        <dbReference type="ARBA" id="ARBA00022737"/>
    </source>
</evidence>
<keyword evidence="4" id="KW-1185">Reference proteome</keyword>
<dbReference type="PANTHER" id="PTHR24189:SF50">
    <property type="entry name" value="ANKYRIN REPEAT AND SOCS BOX PROTEIN 2"/>
    <property type="match status" value="1"/>
</dbReference>
<dbReference type="InterPro" id="IPR002110">
    <property type="entry name" value="Ankyrin_rpt"/>
</dbReference>
<name>A0A6A6XRY0_9PLEO</name>
<protein>
    <submittedName>
        <fullName evidence="3">Ankyrin</fullName>
    </submittedName>
</protein>
<dbReference type="EMBL" id="MU001768">
    <property type="protein sequence ID" value="KAF2799202.1"/>
    <property type="molecule type" value="Genomic_DNA"/>
</dbReference>
<dbReference type="Pfam" id="PF12796">
    <property type="entry name" value="Ank_2"/>
    <property type="match status" value="1"/>
</dbReference>
<dbReference type="SUPFAM" id="SSF48403">
    <property type="entry name" value="Ankyrin repeat"/>
    <property type="match status" value="1"/>
</dbReference>
<proteinExistence type="predicted"/>
<dbReference type="AlphaFoldDB" id="A0A6A6XRY0"/>
<sequence length="220" mass="23864">MLDLGIEPTPDALYLAASQSHSDVVEVLTGVMDDIDTDVGWAGNALCAAACNSSGYNTIKVLLERGANVNWQGGKYGCPLQSATACYRLENVKLLLKYGADVDAQCGHYGNALTAAARHRTHFEEMTTLFLEHGADINAEGPGAYGNPLQTAVYLEHVESVKFLLEHGASKTVQGQFGSALDIAQRYMPHSNSDKDVQRDILKLLDLLEKDQFGIFITED</sequence>
<dbReference type="OrthoDB" id="4772757at2759"/>
<evidence type="ECO:0000313" key="4">
    <source>
        <dbReference type="Proteomes" id="UP000799757"/>
    </source>
</evidence>
<evidence type="ECO:0000256" key="2">
    <source>
        <dbReference type="ARBA" id="ARBA00023043"/>
    </source>
</evidence>
<keyword evidence="2" id="KW-0040">ANK repeat</keyword>